<evidence type="ECO:0000259" key="2">
    <source>
        <dbReference type="Pfam" id="PF01757"/>
    </source>
</evidence>
<dbReference type="eggNOG" id="COG1835">
    <property type="taxonomic scope" value="Bacteria"/>
</dbReference>
<evidence type="ECO:0000256" key="1">
    <source>
        <dbReference type="SAM" id="Phobius"/>
    </source>
</evidence>
<keyword evidence="3" id="KW-0012">Acyltransferase</keyword>
<dbReference type="EMBL" id="FMWB01000006">
    <property type="protein sequence ID" value="SCZ38156.1"/>
    <property type="molecule type" value="Genomic_DNA"/>
</dbReference>
<dbReference type="PANTHER" id="PTHR23028:SF53">
    <property type="entry name" value="ACYL_TRANSF_3 DOMAIN-CONTAINING PROTEIN"/>
    <property type="match status" value="1"/>
</dbReference>
<dbReference type="Pfam" id="PF01757">
    <property type="entry name" value="Acyl_transf_3"/>
    <property type="match status" value="1"/>
</dbReference>
<proteinExistence type="predicted"/>
<keyword evidence="3" id="KW-0808">Transferase</keyword>
<feature type="transmembrane region" description="Helical" evidence="1">
    <location>
        <begin position="383"/>
        <end position="399"/>
    </location>
</feature>
<evidence type="ECO:0000313" key="3">
    <source>
        <dbReference type="EMBL" id="SCZ38156.1"/>
    </source>
</evidence>
<feature type="transmembrane region" description="Helical" evidence="1">
    <location>
        <begin position="268"/>
        <end position="285"/>
    </location>
</feature>
<keyword evidence="1" id="KW-0472">Membrane</keyword>
<protein>
    <submittedName>
        <fullName evidence="3">Peptidoglycan/LPS O-acetylase OafA/YrhL, contains acyltransferase and SGNH-hydrolase domains</fullName>
    </submittedName>
</protein>
<dbReference type="AlphaFoldDB" id="A0A1G5NL70"/>
<dbReference type="GO" id="GO:0016747">
    <property type="term" value="F:acyltransferase activity, transferring groups other than amino-acyl groups"/>
    <property type="evidence" value="ECO:0007669"/>
    <property type="project" value="InterPro"/>
</dbReference>
<comment type="caution">
    <text evidence="3">The sequence shown here is derived from an EMBL/GenBank/DDBJ whole genome shotgun (WGS) entry which is preliminary data.</text>
</comment>
<evidence type="ECO:0000313" key="4">
    <source>
        <dbReference type="Proteomes" id="UP000183046"/>
    </source>
</evidence>
<dbReference type="GO" id="GO:0009103">
    <property type="term" value="P:lipopolysaccharide biosynthetic process"/>
    <property type="evidence" value="ECO:0007669"/>
    <property type="project" value="TreeGrafter"/>
</dbReference>
<organism evidence="3 4">
    <name type="scientific">Pseudomonas oryzihabitans</name>
    <dbReference type="NCBI Taxonomy" id="47885"/>
    <lineage>
        <taxon>Bacteria</taxon>
        <taxon>Pseudomonadati</taxon>
        <taxon>Pseudomonadota</taxon>
        <taxon>Gammaproteobacteria</taxon>
        <taxon>Pseudomonadales</taxon>
        <taxon>Pseudomonadaceae</taxon>
        <taxon>Pseudomonas</taxon>
    </lineage>
</organism>
<feature type="domain" description="Acyltransferase 3" evidence="2">
    <location>
        <begin position="10"/>
        <end position="398"/>
    </location>
</feature>
<dbReference type="GO" id="GO:0016020">
    <property type="term" value="C:membrane"/>
    <property type="evidence" value="ECO:0007669"/>
    <property type="project" value="TreeGrafter"/>
</dbReference>
<reference evidence="4" key="1">
    <citation type="submission" date="2016-10" db="EMBL/GenBank/DDBJ databases">
        <authorList>
            <person name="de Groot N.N."/>
        </authorList>
    </citation>
    <scope>NUCLEOTIDE SEQUENCE [LARGE SCALE GENOMIC DNA]</scope>
    <source>
        <strain evidence="4">DSM 15758</strain>
    </source>
</reference>
<dbReference type="RefSeq" id="WP_074584115.1">
    <property type="nucleotide sequence ID" value="NZ_FMWB01000006.1"/>
</dbReference>
<feature type="transmembrane region" description="Helical" evidence="1">
    <location>
        <begin position="171"/>
        <end position="190"/>
    </location>
</feature>
<dbReference type="InterPro" id="IPR050879">
    <property type="entry name" value="Acyltransferase_3"/>
</dbReference>
<gene>
    <name evidence="3" type="ORF">SAMN05216279_106264</name>
</gene>
<sequence>MQTLDKHRFIGLEWLRFLMGFYVVVYHTIHFYPERKTIPLLDEITSMGFFATSTFFVLSGFLLAHVYCGRGSLREPARSFWVKRFANLYPIHIFALLLAMAVVTWIGSLGIPPSAATASIRFVVFDTNEPLARTHPELFQHFMSNAELAFNAVLQLFMLQAWNPYYLTFNAPLWSISALFFFYLTFPKLAPRLMTSERPWQLLLLVWVLYLIPPLLVILHQNYGMPFTGLLQRVPLFRLPEFLAGILLYAIFRRQHARGWTPSERQRLLLASYLILSFALGTALFTHGPKFWYFLFHNGLFLPSQLILVYLAALAQEPASERIRHWSPRLGGASLSMFALHVPLSGIYMTLEQLIGGNLKACLSGDREVCIAAAGAYTNSIEWYWLFLLAVVVLCVLFQERLVVPTRKRILAVLLPRLAPPQQPPRASGGSLRP</sequence>
<dbReference type="PANTHER" id="PTHR23028">
    <property type="entry name" value="ACETYLTRANSFERASE"/>
    <property type="match status" value="1"/>
</dbReference>
<feature type="transmembrane region" description="Helical" evidence="1">
    <location>
        <begin position="88"/>
        <end position="107"/>
    </location>
</feature>
<feature type="transmembrane region" description="Helical" evidence="1">
    <location>
        <begin position="12"/>
        <end position="32"/>
    </location>
</feature>
<accession>A0A1G5NL70</accession>
<keyword evidence="1" id="KW-1133">Transmembrane helix</keyword>
<feature type="transmembrane region" description="Helical" evidence="1">
    <location>
        <begin position="291"/>
        <end position="313"/>
    </location>
</feature>
<feature type="transmembrane region" description="Helical" evidence="1">
    <location>
        <begin position="333"/>
        <end position="351"/>
    </location>
</feature>
<feature type="transmembrane region" description="Helical" evidence="1">
    <location>
        <begin position="44"/>
        <end position="67"/>
    </location>
</feature>
<keyword evidence="1" id="KW-0812">Transmembrane</keyword>
<dbReference type="STRING" id="237610.BJP27_18245"/>
<feature type="transmembrane region" description="Helical" evidence="1">
    <location>
        <begin position="235"/>
        <end position="252"/>
    </location>
</feature>
<dbReference type="Proteomes" id="UP000183046">
    <property type="component" value="Unassembled WGS sequence"/>
</dbReference>
<feature type="transmembrane region" description="Helical" evidence="1">
    <location>
        <begin position="202"/>
        <end position="223"/>
    </location>
</feature>
<name>A0A1G5NL70_9PSED</name>
<dbReference type="OrthoDB" id="9796461at2"/>
<dbReference type="InterPro" id="IPR002656">
    <property type="entry name" value="Acyl_transf_3_dom"/>
</dbReference>